<dbReference type="Gene3D" id="3.40.50.300">
    <property type="entry name" value="P-loop containing nucleotide triphosphate hydrolases"/>
    <property type="match status" value="1"/>
</dbReference>
<sequence>MSVSVYLHRLWRRWRLIGAVTAALLLVALVITLTTPVTYVSEATLYVASAGDEADLEAIVADGVQVKGRALSYAAVASSEAMARVVSDELGLDEPLDETSSRVHTEVPFATVLINLEAEGETAQEAQDVAQTVVDNYNDVLAELETADEGELAVEVAMVAEPSLPESPKSPRTLLNLLAGLVAGLLLGVGAAVLRDLANDSVSGPTDLRRLGLAPLAVVPTGATVGDEGFARARVGLDAQLDGLAGRTVVVTPCSSKDVDPSVTAGLQAAMAGDGITLVDAGPTREVAEARAAARRGDGAVIVATAGRTSRAELREAVLEMQDVGARVLGVVLRDERLG</sequence>
<keyword evidence="6" id="KW-0472">Membrane</keyword>
<evidence type="ECO:0000256" key="5">
    <source>
        <dbReference type="ARBA" id="ARBA00022989"/>
    </source>
</evidence>
<feature type="domain" description="Polysaccharide chain length determinant N-terminal" evidence="7">
    <location>
        <begin position="6"/>
        <end position="81"/>
    </location>
</feature>
<dbReference type="InterPro" id="IPR050445">
    <property type="entry name" value="Bact_polysacc_biosynth/exp"/>
</dbReference>
<protein>
    <recommendedName>
        <fullName evidence="7">Polysaccharide chain length determinant N-terminal domain-containing protein</fullName>
    </recommendedName>
</protein>
<dbReference type="PANTHER" id="PTHR32309">
    <property type="entry name" value="TYROSINE-PROTEIN KINASE"/>
    <property type="match status" value="1"/>
</dbReference>
<keyword evidence="5" id="KW-1133">Transmembrane helix</keyword>
<evidence type="ECO:0000256" key="1">
    <source>
        <dbReference type="ARBA" id="ARBA00004651"/>
    </source>
</evidence>
<proteinExistence type="inferred from homology"/>
<gene>
    <name evidence="8" type="ORF">G7071_07015</name>
</gene>
<dbReference type="Proteomes" id="UP000502035">
    <property type="component" value="Chromosome"/>
</dbReference>
<evidence type="ECO:0000256" key="6">
    <source>
        <dbReference type="ARBA" id="ARBA00023136"/>
    </source>
</evidence>
<comment type="similarity">
    <text evidence="2">Belongs to the CpsC/CapA family.</text>
</comment>
<dbReference type="Pfam" id="PF02706">
    <property type="entry name" value="Wzz"/>
    <property type="match status" value="1"/>
</dbReference>
<accession>A0A6G7YEG5</accession>
<dbReference type="KEGG" id="npi:G7071_07015"/>
<keyword evidence="9" id="KW-1185">Reference proteome</keyword>
<reference evidence="8 9" key="1">
    <citation type="submission" date="2020-03" db="EMBL/GenBank/DDBJ databases">
        <title>Nocardioides sp. nov., isolated from fish.</title>
        <authorList>
            <person name="Hyun D.-W."/>
            <person name="Bae J.-W."/>
        </authorList>
    </citation>
    <scope>NUCLEOTIDE SEQUENCE [LARGE SCALE GENOMIC DNA]</scope>
    <source>
        <strain evidence="8 9">HDW12A</strain>
    </source>
</reference>
<name>A0A6G7YEG5_9ACTN</name>
<keyword evidence="4" id="KW-0812">Transmembrane</keyword>
<evidence type="ECO:0000256" key="2">
    <source>
        <dbReference type="ARBA" id="ARBA00006683"/>
    </source>
</evidence>
<dbReference type="EMBL" id="CP049866">
    <property type="protein sequence ID" value="QIK75212.1"/>
    <property type="molecule type" value="Genomic_DNA"/>
</dbReference>
<keyword evidence="3" id="KW-1003">Cell membrane</keyword>
<evidence type="ECO:0000259" key="7">
    <source>
        <dbReference type="Pfam" id="PF02706"/>
    </source>
</evidence>
<evidence type="ECO:0000313" key="8">
    <source>
        <dbReference type="EMBL" id="QIK75212.1"/>
    </source>
</evidence>
<dbReference type="InterPro" id="IPR003856">
    <property type="entry name" value="LPS_length_determ_N"/>
</dbReference>
<dbReference type="RefSeq" id="WP_166316631.1">
    <property type="nucleotide sequence ID" value="NZ_CP049866.1"/>
</dbReference>
<dbReference type="GO" id="GO:0004713">
    <property type="term" value="F:protein tyrosine kinase activity"/>
    <property type="evidence" value="ECO:0007669"/>
    <property type="project" value="TreeGrafter"/>
</dbReference>
<evidence type="ECO:0000256" key="3">
    <source>
        <dbReference type="ARBA" id="ARBA00022475"/>
    </source>
</evidence>
<dbReference type="GO" id="GO:0005886">
    <property type="term" value="C:plasma membrane"/>
    <property type="evidence" value="ECO:0007669"/>
    <property type="project" value="UniProtKB-SubCell"/>
</dbReference>
<dbReference type="AlphaFoldDB" id="A0A6G7YEG5"/>
<evidence type="ECO:0000256" key="4">
    <source>
        <dbReference type="ARBA" id="ARBA00022692"/>
    </source>
</evidence>
<dbReference type="PANTHER" id="PTHR32309:SF31">
    <property type="entry name" value="CAPSULAR EXOPOLYSACCHARIDE FAMILY"/>
    <property type="match status" value="1"/>
</dbReference>
<comment type="subcellular location">
    <subcellularLocation>
        <location evidence="1">Cell membrane</location>
        <topology evidence="1">Multi-pass membrane protein</topology>
    </subcellularLocation>
</comment>
<evidence type="ECO:0000313" key="9">
    <source>
        <dbReference type="Proteomes" id="UP000502035"/>
    </source>
</evidence>
<organism evidence="8 9">
    <name type="scientific">Nocardioides piscis</name>
    <dbReference type="NCBI Taxonomy" id="2714938"/>
    <lineage>
        <taxon>Bacteria</taxon>
        <taxon>Bacillati</taxon>
        <taxon>Actinomycetota</taxon>
        <taxon>Actinomycetes</taxon>
        <taxon>Propionibacteriales</taxon>
        <taxon>Nocardioidaceae</taxon>
        <taxon>Nocardioides</taxon>
    </lineage>
</organism>
<dbReference type="InterPro" id="IPR027417">
    <property type="entry name" value="P-loop_NTPase"/>
</dbReference>